<dbReference type="STRING" id="108003.B1C78_07950"/>
<dbReference type="PANTHER" id="PTHR33525">
    <property type="match status" value="1"/>
</dbReference>
<evidence type="ECO:0000313" key="3">
    <source>
        <dbReference type="Proteomes" id="UP000189462"/>
    </source>
</evidence>
<dbReference type="SMART" id="SM00471">
    <property type="entry name" value="HDc"/>
    <property type="match status" value="1"/>
</dbReference>
<evidence type="ECO:0000259" key="1">
    <source>
        <dbReference type="PROSITE" id="PS51833"/>
    </source>
</evidence>
<dbReference type="InterPro" id="IPR013976">
    <property type="entry name" value="HDOD"/>
</dbReference>
<dbReference type="InterPro" id="IPR018490">
    <property type="entry name" value="cNMP-bd_dom_sf"/>
</dbReference>
<reference evidence="2 3" key="1">
    <citation type="submission" date="2017-02" db="EMBL/GenBank/DDBJ databases">
        <title>Genomic diversity within the haloalkaliphilic genus Thioalkalivibrio.</title>
        <authorList>
            <person name="Ahn A.-C."/>
            <person name="Meier-Kolthoff J."/>
            <person name="Overmars L."/>
            <person name="Richter M."/>
            <person name="Woyke T."/>
            <person name="Sorokin D.Y."/>
            <person name="Muyzer G."/>
        </authorList>
    </citation>
    <scope>NUCLEOTIDE SEQUENCE [LARGE SCALE GENOMIC DNA]</scope>
    <source>
        <strain evidence="2 3">ALJD</strain>
    </source>
</reference>
<proteinExistence type="predicted"/>
<dbReference type="AlphaFoldDB" id="A0A1V3NI16"/>
<evidence type="ECO:0000313" key="2">
    <source>
        <dbReference type="EMBL" id="OOG24749.1"/>
    </source>
</evidence>
<dbReference type="PROSITE" id="PS51833">
    <property type="entry name" value="HDOD"/>
    <property type="match status" value="1"/>
</dbReference>
<dbReference type="OrthoDB" id="598113at2"/>
<dbReference type="Pfam" id="PF08668">
    <property type="entry name" value="HDOD"/>
    <property type="match status" value="1"/>
</dbReference>
<name>A0A1V3NI16_9GAMM</name>
<dbReference type="Proteomes" id="UP000189462">
    <property type="component" value="Unassembled WGS sequence"/>
</dbReference>
<keyword evidence="2" id="KW-0378">Hydrolase</keyword>
<feature type="domain" description="HDOD" evidence="1">
    <location>
        <begin position="150"/>
        <end position="336"/>
    </location>
</feature>
<dbReference type="EMBL" id="MVBK01000044">
    <property type="protein sequence ID" value="OOG24749.1"/>
    <property type="molecule type" value="Genomic_DNA"/>
</dbReference>
<dbReference type="RefSeq" id="WP_077278618.1">
    <property type="nucleotide sequence ID" value="NZ_MVBK01000044.1"/>
</dbReference>
<dbReference type="SUPFAM" id="SSF109604">
    <property type="entry name" value="HD-domain/PDEase-like"/>
    <property type="match status" value="1"/>
</dbReference>
<comment type="caution">
    <text evidence="2">The sequence shown here is derived from an EMBL/GenBank/DDBJ whole genome shotgun (WGS) entry which is preliminary data.</text>
</comment>
<dbReference type="PANTHER" id="PTHR33525:SF3">
    <property type="entry name" value="RIBONUCLEASE Y"/>
    <property type="match status" value="1"/>
</dbReference>
<dbReference type="SUPFAM" id="SSF51206">
    <property type="entry name" value="cAMP-binding domain-like"/>
    <property type="match status" value="1"/>
</dbReference>
<gene>
    <name evidence="2" type="ORF">B1C78_07950</name>
</gene>
<organism evidence="2 3">
    <name type="scientific">Thioalkalivibrio denitrificans</name>
    <dbReference type="NCBI Taxonomy" id="108003"/>
    <lineage>
        <taxon>Bacteria</taxon>
        <taxon>Pseudomonadati</taxon>
        <taxon>Pseudomonadota</taxon>
        <taxon>Gammaproteobacteria</taxon>
        <taxon>Chromatiales</taxon>
        <taxon>Ectothiorhodospiraceae</taxon>
        <taxon>Thioalkalivibrio</taxon>
    </lineage>
</organism>
<dbReference type="GO" id="GO:0016787">
    <property type="term" value="F:hydrolase activity"/>
    <property type="evidence" value="ECO:0007669"/>
    <property type="project" value="UniProtKB-KW"/>
</dbReference>
<dbReference type="CDD" id="cd00077">
    <property type="entry name" value="HDc"/>
    <property type="match status" value="1"/>
</dbReference>
<dbReference type="InterPro" id="IPR003607">
    <property type="entry name" value="HD/PDEase_dom"/>
</dbReference>
<sequence length="409" mass="45017">MSSTPDATPELLERLVPINELTADDRERLASKATMLDLEPGTRLEARNEYRWLDYLLSGKVNLVSSGKPLVINPDSERGAQPIFLKPRPRDYAIILTPARLMRVDRQLYETLRNAVSQSGIEIEDMNLSDTEGEIFAGLYQACLSNALELPAMPEVALEINKAAEDPDMDLSTLARVVQMDMAVTGSLIKAANSAMYGGSAPVSHVRGALQRLGMDSTRQLVMGIAMGRVFRSETPGISARMHELWDHSVHVSALSFVIARHCGGFDPDRALLAGLLHDVGAVPILEHIGRHEPDIEPQALEDIVERLHGLTGELVISYWGLGTDMIQVARESDLWHRRGGAEADYCDVVQVAQLYAYTQQGRTDRPHFDSVPAFERLCLSGVCDGDRLDPVDEAEAEIAAVMDILKGR</sequence>
<accession>A0A1V3NI16</accession>
<dbReference type="InterPro" id="IPR052340">
    <property type="entry name" value="RNase_Y/CdgJ"/>
</dbReference>
<dbReference type="Gene3D" id="1.10.3210.10">
    <property type="entry name" value="Hypothetical protein af1432"/>
    <property type="match status" value="1"/>
</dbReference>
<keyword evidence="3" id="KW-1185">Reference proteome</keyword>
<protein>
    <submittedName>
        <fullName evidence="2">Metal-dependent phosphohydrolase</fullName>
    </submittedName>
</protein>